<dbReference type="GO" id="GO:0006631">
    <property type="term" value="P:fatty acid metabolic process"/>
    <property type="evidence" value="ECO:0007669"/>
    <property type="project" value="TreeGrafter"/>
</dbReference>
<reference evidence="5" key="1">
    <citation type="journal article" date="2023" name="Plant J.">
        <title>The genome of the king protea, Protea cynaroides.</title>
        <authorList>
            <person name="Chang J."/>
            <person name="Duong T.A."/>
            <person name="Schoeman C."/>
            <person name="Ma X."/>
            <person name="Roodt D."/>
            <person name="Barker N."/>
            <person name="Li Z."/>
            <person name="Van de Peer Y."/>
            <person name="Mizrachi E."/>
        </authorList>
    </citation>
    <scope>NUCLEOTIDE SEQUENCE</scope>
    <source>
        <tissue evidence="5">Young leaves</tissue>
    </source>
</reference>
<dbReference type="PANTHER" id="PTHR23310:SF105">
    <property type="entry name" value="ACYL-COA-BINDING DOMAIN-CONTAINING PROTEIN 5"/>
    <property type="match status" value="1"/>
</dbReference>
<dbReference type="AlphaFoldDB" id="A0A9Q0HHR6"/>
<organism evidence="5 6">
    <name type="scientific">Protea cynaroides</name>
    <dbReference type="NCBI Taxonomy" id="273540"/>
    <lineage>
        <taxon>Eukaryota</taxon>
        <taxon>Viridiplantae</taxon>
        <taxon>Streptophyta</taxon>
        <taxon>Embryophyta</taxon>
        <taxon>Tracheophyta</taxon>
        <taxon>Spermatophyta</taxon>
        <taxon>Magnoliopsida</taxon>
        <taxon>Proteales</taxon>
        <taxon>Proteaceae</taxon>
        <taxon>Protea</taxon>
    </lineage>
</organism>
<evidence type="ECO:0000256" key="2">
    <source>
        <dbReference type="ARBA" id="ARBA00023121"/>
    </source>
</evidence>
<feature type="compositionally biased region" description="Basic and acidic residues" evidence="3">
    <location>
        <begin position="212"/>
        <end position="277"/>
    </location>
</feature>
<protein>
    <recommendedName>
        <fullName evidence="4">ACB domain-containing protein</fullName>
    </recommendedName>
</protein>
<comment type="similarity">
    <text evidence="1">Belongs to the ACBP family.</text>
</comment>
<dbReference type="InterPro" id="IPR014352">
    <property type="entry name" value="FERM/acyl-CoA-bd_prot_sf"/>
</dbReference>
<keyword evidence="6" id="KW-1185">Reference proteome</keyword>
<dbReference type="SUPFAM" id="SSF47027">
    <property type="entry name" value="Acyl-CoA binding protein"/>
    <property type="match status" value="1"/>
</dbReference>
<dbReference type="InterPro" id="IPR035984">
    <property type="entry name" value="Acyl-CoA-binding_sf"/>
</dbReference>
<evidence type="ECO:0000313" key="5">
    <source>
        <dbReference type="EMBL" id="KAJ4964347.1"/>
    </source>
</evidence>
<evidence type="ECO:0000256" key="1">
    <source>
        <dbReference type="ARBA" id="ARBA00005567"/>
    </source>
</evidence>
<evidence type="ECO:0000259" key="4">
    <source>
        <dbReference type="PROSITE" id="PS51228"/>
    </source>
</evidence>
<keyword evidence="2" id="KW-0446">Lipid-binding</keyword>
<comment type="caution">
    <text evidence="5">The sequence shown here is derived from an EMBL/GenBank/DDBJ whole genome shotgun (WGS) entry which is preliminary data.</text>
</comment>
<dbReference type="EMBL" id="JAMYWD010000008">
    <property type="protein sequence ID" value="KAJ4964347.1"/>
    <property type="molecule type" value="Genomic_DNA"/>
</dbReference>
<dbReference type="Pfam" id="PF00887">
    <property type="entry name" value="ACBP"/>
    <property type="match status" value="1"/>
</dbReference>
<dbReference type="GO" id="GO:0000062">
    <property type="term" value="F:fatty-acyl-CoA binding"/>
    <property type="evidence" value="ECO:0007669"/>
    <property type="project" value="InterPro"/>
</dbReference>
<dbReference type="Gene3D" id="1.20.80.10">
    <property type="match status" value="1"/>
</dbReference>
<name>A0A9Q0HHR6_9MAGN</name>
<feature type="compositionally biased region" description="Basic and acidic residues" evidence="3">
    <location>
        <begin position="284"/>
        <end position="302"/>
    </location>
</feature>
<dbReference type="OrthoDB" id="71307at2759"/>
<dbReference type="PROSITE" id="PS51228">
    <property type="entry name" value="ACB_2"/>
    <property type="match status" value="1"/>
</dbReference>
<feature type="region of interest" description="Disordered" evidence="3">
    <location>
        <begin position="190"/>
        <end position="312"/>
    </location>
</feature>
<evidence type="ECO:0000313" key="6">
    <source>
        <dbReference type="Proteomes" id="UP001141806"/>
    </source>
</evidence>
<dbReference type="PANTHER" id="PTHR23310">
    <property type="entry name" value="ACYL-COA-BINDING PROTEIN, ACBP"/>
    <property type="match status" value="1"/>
</dbReference>
<feature type="domain" description="ACB" evidence="4">
    <location>
        <begin position="319"/>
        <end position="409"/>
    </location>
</feature>
<evidence type="ECO:0000256" key="3">
    <source>
        <dbReference type="SAM" id="MobiDB-lite"/>
    </source>
</evidence>
<gene>
    <name evidence="5" type="ORF">NE237_024286</name>
</gene>
<dbReference type="Proteomes" id="UP001141806">
    <property type="component" value="Unassembled WGS sequence"/>
</dbReference>
<dbReference type="InterPro" id="IPR000582">
    <property type="entry name" value="Acyl-CoA-binding_protein"/>
</dbReference>
<feature type="compositionally biased region" description="Basic and acidic residues" evidence="3">
    <location>
        <begin position="480"/>
        <end position="499"/>
    </location>
</feature>
<accession>A0A9Q0HHR6</accession>
<feature type="compositionally biased region" description="Basic and acidic residues" evidence="3">
    <location>
        <begin position="441"/>
        <end position="465"/>
    </location>
</feature>
<sequence length="518" mass="58082">MEFFLEICLTAFLSLIFAFLVAKLLSMVSDGDAVEQDFKSRPTEKFDGGVVEEERVLKEEIKNLRLEPEERVEFVGEAVKVDEFQADLAQESLERVHEGCESIEFLEGDQIAVTKEYLGEGVKTSGFLEDEVVEERPQEEERLLKEEMKSLRLEPEEKIKFFSEAVKFNEFQANLAQESWERVHEGDRMAVKEEDLEEGVKTSGFLEDELIEERPLEEEVKAGEADLGEVEKGFMSNKDDRMEDNLVEERPETGEVSEIKWELPEDELMPTKDEHVGDLGCESSQEKEIEGREKSEPNDEKGGMSGDEDEWEGIERSEVENLFANAAAFVGSLDNSDRMSKVGSDVQMQLYALHKVATEGPCHEPQPMALKVSARAKWNAWQGLGNMNPELAMEQYMSLLSDTVPGWMGENSGGDSKWDSVEAGISGEKAPDLRTSVHHHYSLETERKPEEHQSSVEGGDAKGDSVEAGISVAKASDLGTDVRHQHSLETERKLEEHQSSVEGGDAIGDPNSLNRDNL</sequence>
<proteinExistence type="inferred from homology"/>
<feature type="region of interest" description="Disordered" evidence="3">
    <location>
        <begin position="427"/>
        <end position="518"/>
    </location>
</feature>